<keyword evidence="4" id="KW-1185">Reference proteome</keyword>
<protein>
    <recommendedName>
        <fullName evidence="2">Zinc beta-ribbon domain-containing protein</fullName>
    </recommendedName>
</protein>
<evidence type="ECO:0000313" key="3">
    <source>
        <dbReference type="EMBL" id="EOA15397.1"/>
    </source>
</evidence>
<reference evidence="4" key="1">
    <citation type="journal article" date="2013" name="Nat. Genet.">
        <title>The Capsella rubella genome and the genomic consequences of rapid mating system evolution.</title>
        <authorList>
            <person name="Slotte T."/>
            <person name="Hazzouri K.M."/>
            <person name="Agren J.A."/>
            <person name="Koenig D."/>
            <person name="Maumus F."/>
            <person name="Guo Y.L."/>
            <person name="Steige K."/>
            <person name="Platts A.E."/>
            <person name="Escobar J.S."/>
            <person name="Newman L.K."/>
            <person name="Wang W."/>
            <person name="Mandakova T."/>
            <person name="Vello E."/>
            <person name="Smith L.M."/>
            <person name="Henz S.R."/>
            <person name="Steffen J."/>
            <person name="Takuno S."/>
            <person name="Brandvain Y."/>
            <person name="Coop G."/>
            <person name="Andolfatto P."/>
            <person name="Hu T.T."/>
            <person name="Blanchette M."/>
            <person name="Clark R.M."/>
            <person name="Quesneville H."/>
            <person name="Nordborg M."/>
            <person name="Gaut B.S."/>
            <person name="Lysak M.A."/>
            <person name="Jenkins J."/>
            <person name="Grimwood J."/>
            <person name="Chapman J."/>
            <person name="Prochnik S."/>
            <person name="Shu S."/>
            <person name="Rokhsar D."/>
            <person name="Schmutz J."/>
            <person name="Weigel D."/>
            <person name="Wright S.I."/>
        </authorList>
    </citation>
    <scope>NUCLEOTIDE SEQUENCE [LARGE SCALE GENOMIC DNA]</scope>
    <source>
        <strain evidence="4">cv. Monte Gargano</strain>
    </source>
</reference>
<evidence type="ECO:0000313" key="4">
    <source>
        <dbReference type="Proteomes" id="UP000029121"/>
    </source>
</evidence>
<dbReference type="InterPro" id="IPR056988">
    <property type="entry name" value="Zn_ribbon_pln"/>
</dbReference>
<evidence type="ECO:0000256" key="1">
    <source>
        <dbReference type="SAM" id="MobiDB-lite"/>
    </source>
</evidence>
<dbReference type="Proteomes" id="UP000029121">
    <property type="component" value="Unassembled WGS sequence"/>
</dbReference>
<dbReference type="PANTHER" id="PTHR44137:SF23">
    <property type="entry name" value="CHAPERONE DNAJ-DOMAIN SUPERFAMILY PROTEIN"/>
    <property type="match status" value="1"/>
</dbReference>
<dbReference type="PANTHER" id="PTHR44137">
    <property type="entry name" value="BNAC03G44070D PROTEIN"/>
    <property type="match status" value="1"/>
</dbReference>
<dbReference type="AlphaFoldDB" id="R0F194"/>
<dbReference type="EMBL" id="KB870811">
    <property type="protein sequence ID" value="EOA15397.1"/>
    <property type="molecule type" value="Genomic_DNA"/>
</dbReference>
<feature type="domain" description="Zinc beta-ribbon" evidence="2">
    <location>
        <begin position="7"/>
        <end position="41"/>
    </location>
</feature>
<accession>R0F194</accession>
<proteinExistence type="predicted"/>
<evidence type="ECO:0000259" key="2">
    <source>
        <dbReference type="Pfam" id="PF23551"/>
    </source>
</evidence>
<feature type="region of interest" description="Disordered" evidence="1">
    <location>
        <begin position="58"/>
        <end position="107"/>
    </location>
</feature>
<organism evidence="3 4">
    <name type="scientific">Capsella rubella</name>
    <dbReference type="NCBI Taxonomy" id="81985"/>
    <lineage>
        <taxon>Eukaryota</taxon>
        <taxon>Viridiplantae</taxon>
        <taxon>Streptophyta</taxon>
        <taxon>Embryophyta</taxon>
        <taxon>Tracheophyta</taxon>
        <taxon>Spermatophyta</taxon>
        <taxon>Magnoliopsida</taxon>
        <taxon>eudicotyledons</taxon>
        <taxon>Gunneridae</taxon>
        <taxon>Pentapetalae</taxon>
        <taxon>rosids</taxon>
        <taxon>malvids</taxon>
        <taxon>Brassicales</taxon>
        <taxon>Brassicaceae</taxon>
        <taxon>Camelineae</taxon>
        <taxon>Capsella</taxon>
    </lineage>
</organism>
<gene>
    <name evidence="3" type="ORF">CARUB_v10006661mg</name>
</gene>
<feature type="compositionally biased region" description="Low complexity" evidence="1">
    <location>
        <begin position="58"/>
        <end position="83"/>
    </location>
</feature>
<sequence length="107" mass="11552">MTLIITFRTMCNRCKTQCEFLRSSNLNQTRTCPNCRQEFVAAEIVPAMVNGIPVFSCASQSTSKSTSDEASSSTASASDKATQPQERELQDEIVPATASPDARGNAN</sequence>
<dbReference type="Pfam" id="PF23551">
    <property type="entry name" value="Zn_ribbon_20"/>
    <property type="match status" value="1"/>
</dbReference>
<dbReference type="STRING" id="81985.R0F194"/>
<name>R0F194_9BRAS</name>